<gene>
    <name evidence="1" type="ORF">MTR67_001623</name>
</gene>
<reference evidence="1" key="1">
    <citation type="submission" date="2023-08" db="EMBL/GenBank/DDBJ databases">
        <title>A de novo genome assembly of Solanum verrucosum Schlechtendal, a Mexican diploid species geographically isolated from the other diploid A-genome species in potato relatives.</title>
        <authorList>
            <person name="Hosaka K."/>
        </authorList>
    </citation>
    <scope>NUCLEOTIDE SEQUENCE</scope>
    <source>
        <tissue evidence="1">Young leaves</tissue>
    </source>
</reference>
<dbReference type="EMBL" id="CP133612">
    <property type="protein sequence ID" value="WMV08238.1"/>
    <property type="molecule type" value="Genomic_DNA"/>
</dbReference>
<dbReference type="AlphaFoldDB" id="A0AAF0PNW4"/>
<dbReference type="Proteomes" id="UP001234989">
    <property type="component" value="Chromosome 1"/>
</dbReference>
<name>A0AAF0PNW4_SOLVR</name>
<evidence type="ECO:0000313" key="1">
    <source>
        <dbReference type="EMBL" id="WMV08238.1"/>
    </source>
</evidence>
<keyword evidence="2" id="KW-1185">Reference proteome</keyword>
<dbReference type="PANTHER" id="PTHR46148:SF56">
    <property type="entry name" value="RETROTRANSPOSON PROTEIN"/>
    <property type="match status" value="1"/>
</dbReference>
<dbReference type="PANTHER" id="PTHR46148">
    <property type="entry name" value="CHROMO DOMAIN-CONTAINING PROTEIN"/>
    <property type="match status" value="1"/>
</dbReference>
<accession>A0AAF0PNW4</accession>
<evidence type="ECO:0000313" key="2">
    <source>
        <dbReference type="Proteomes" id="UP001234989"/>
    </source>
</evidence>
<sequence length="77" mass="8909">MLKNCSRDPSLIMPTENIDSKDILSYEEIPIEIPDCQVRKLSAKEVASVKVFELRDNAWTLWSKKEQGSRKNEEKKA</sequence>
<organism evidence="1 2">
    <name type="scientific">Solanum verrucosum</name>
    <dbReference type="NCBI Taxonomy" id="315347"/>
    <lineage>
        <taxon>Eukaryota</taxon>
        <taxon>Viridiplantae</taxon>
        <taxon>Streptophyta</taxon>
        <taxon>Embryophyta</taxon>
        <taxon>Tracheophyta</taxon>
        <taxon>Spermatophyta</taxon>
        <taxon>Magnoliopsida</taxon>
        <taxon>eudicotyledons</taxon>
        <taxon>Gunneridae</taxon>
        <taxon>Pentapetalae</taxon>
        <taxon>asterids</taxon>
        <taxon>lamiids</taxon>
        <taxon>Solanales</taxon>
        <taxon>Solanaceae</taxon>
        <taxon>Solanoideae</taxon>
        <taxon>Solaneae</taxon>
        <taxon>Solanum</taxon>
    </lineage>
</organism>
<protein>
    <submittedName>
        <fullName evidence="1">Uncharacterized protein</fullName>
    </submittedName>
</protein>
<proteinExistence type="predicted"/>